<evidence type="ECO:0000256" key="9">
    <source>
        <dbReference type="ARBA" id="ARBA00023015"/>
    </source>
</evidence>
<dbReference type="PROSITE" id="PS00041">
    <property type="entry name" value="HTH_ARAC_FAMILY_1"/>
    <property type="match status" value="1"/>
</dbReference>
<evidence type="ECO:0000313" key="19">
    <source>
        <dbReference type="EMBL" id="MBL0766028.1"/>
    </source>
</evidence>
<dbReference type="SUPFAM" id="SSF46689">
    <property type="entry name" value="Homeodomain-like"/>
    <property type="match status" value="1"/>
</dbReference>
<evidence type="ECO:0000256" key="2">
    <source>
        <dbReference type="ARBA" id="ARBA00012438"/>
    </source>
</evidence>
<dbReference type="SUPFAM" id="SSF52172">
    <property type="entry name" value="CheY-like"/>
    <property type="match status" value="1"/>
</dbReference>
<dbReference type="PANTHER" id="PTHR43547">
    <property type="entry name" value="TWO-COMPONENT HISTIDINE KINASE"/>
    <property type="match status" value="1"/>
</dbReference>
<dbReference type="InterPro" id="IPR011006">
    <property type="entry name" value="CheY-like_superfamily"/>
</dbReference>
<evidence type="ECO:0000313" key="20">
    <source>
        <dbReference type="Proteomes" id="UP000642920"/>
    </source>
</evidence>
<organism evidence="19 20">
    <name type="scientific">Marivirga atlantica</name>
    <dbReference type="NCBI Taxonomy" id="1548457"/>
    <lineage>
        <taxon>Bacteria</taxon>
        <taxon>Pseudomonadati</taxon>
        <taxon>Bacteroidota</taxon>
        <taxon>Cytophagia</taxon>
        <taxon>Cytophagales</taxon>
        <taxon>Marivirgaceae</taxon>
        <taxon>Marivirga</taxon>
    </lineage>
</organism>
<feature type="repeat" description="TPR" evidence="13">
    <location>
        <begin position="278"/>
        <end position="311"/>
    </location>
</feature>
<evidence type="ECO:0000259" key="17">
    <source>
        <dbReference type="PROSITE" id="PS50109"/>
    </source>
</evidence>
<accession>A0A937AGY9</accession>
<dbReference type="GO" id="GO:0043565">
    <property type="term" value="F:sequence-specific DNA binding"/>
    <property type="evidence" value="ECO:0007669"/>
    <property type="project" value="InterPro"/>
</dbReference>
<dbReference type="GO" id="GO:0003700">
    <property type="term" value="F:DNA-binding transcription factor activity"/>
    <property type="evidence" value="ECO:0007669"/>
    <property type="project" value="InterPro"/>
</dbReference>
<dbReference type="SMART" id="SM00028">
    <property type="entry name" value="TPR"/>
    <property type="match status" value="6"/>
</dbReference>
<feature type="coiled-coil region" evidence="14">
    <location>
        <begin position="838"/>
        <end position="865"/>
    </location>
</feature>
<dbReference type="SUPFAM" id="SSF47384">
    <property type="entry name" value="Homodimeric domain of signal transducing histidine kinase"/>
    <property type="match status" value="1"/>
</dbReference>
<dbReference type="EC" id="2.7.13.3" evidence="2"/>
<feature type="chain" id="PRO_5036943731" description="histidine kinase" evidence="15">
    <location>
        <begin position="22"/>
        <end position="982"/>
    </location>
</feature>
<evidence type="ECO:0000256" key="3">
    <source>
        <dbReference type="ARBA" id="ARBA00022553"/>
    </source>
</evidence>
<dbReference type="SMART" id="SM00342">
    <property type="entry name" value="HTH_ARAC"/>
    <property type="match status" value="1"/>
</dbReference>
<keyword evidence="8" id="KW-0902">Two-component regulatory system</keyword>
<evidence type="ECO:0000259" key="16">
    <source>
        <dbReference type="PROSITE" id="PS01124"/>
    </source>
</evidence>
<protein>
    <recommendedName>
        <fullName evidence="2">histidine kinase</fullName>
        <ecNumber evidence="2">2.7.13.3</ecNumber>
    </recommendedName>
</protein>
<keyword evidence="6" id="KW-0418">Kinase</keyword>
<dbReference type="Pfam" id="PF13424">
    <property type="entry name" value="TPR_12"/>
    <property type="match status" value="2"/>
</dbReference>
<dbReference type="InterPro" id="IPR018060">
    <property type="entry name" value="HTH_AraC"/>
</dbReference>
<dbReference type="SMART" id="SM00388">
    <property type="entry name" value="HisKA"/>
    <property type="match status" value="1"/>
</dbReference>
<keyword evidence="15" id="KW-0732">Signal</keyword>
<dbReference type="GO" id="GO:0005524">
    <property type="term" value="F:ATP binding"/>
    <property type="evidence" value="ECO:0007669"/>
    <property type="project" value="UniProtKB-KW"/>
</dbReference>
<feature type="modified residue" description="4-aspartylphosphate" evidence="12">
    <location>
        <position position="782"/>
    </location>
</feature>
<keyword evidence="4" id="KW-0808">Transferase</keyword>
<dbReference type="SMART" id="SM00387">
    <property type="entry name" value="HATPase_c"/>
    <property type="match status" value="1"/>
</dbReference>
<dbReference type="PROSITE" id="PS50005">
    <property type="entry name" value="TPR"/>
    <property type="match status" value="5"/>
</dbReference>
<dbReference type="Gene3D" id="1.25.40.10">
    <property type="entry name" value="Tetratricopeptide repeat domain"/>
    <property type="match status" value="2"/>
</dbReference>
<sequence>MSLKRLILFFTFLSFINAIQAQDEVDSLRKQLQLENVDSNRVKLYLSFFYTDLYYSNPEEVIQFAKQAASLSKQIAYKKGEVDAYNTLGYMYRIRSENDSALYYFEEGAELAEEIDFLGGMADAHTGLGNTYNQLGEWEKAIPHFEIVIKRAGKAGNNVLVASANNNIGNIYLSKGAYTKALEHYQESLEKGNLSIKETAQINIGLVHNQLGNFEKAKSYLQESIELCEKSGNKYALAFVYQHLGAIEQQSASYALAVEYFNKASAIFDAINERYNVSDIKTNLGNLYYDQAKYGKALIEFRESIAIQKTIEHDVGICNNLLAIGKVLLATKQLNAAEDTLLLADQLADTLQLLPAKSNITKLLSQLYESKGDLGKALSFSKVHKVLYDSLTNIEQSKLVAEMEAKYEVSQKEQEIELLSAENQVANLQLQKQQNLRNYLLTIAIILIILVAVGYSRYQIKVRANTKLRELDQVKTNFFTNISHEFRTPLTLILNPVEKILKTENDPAIKNDLHLVQRNAQRLLELTNQILDLSKLEAGKLKLVVQQHDLAKFIRMNVAAFESLAASRNIDLSCEIDEQLNLAFFDSDSVQKILNNLLSNALKFTPAGGMVRVQALKENEFLVLSVEDNGKGIPSDQLTHIFDRFHQVDSSEAYGGTGIGLTLTKELVSLHHGTISAKSTAEKGSRFDIQIPISARAYHQAEMAEQEQETPTTFHDTTMPEPVEEVELNNKKAIALIVEDNLDLIHHITSILQAEYKVVQAHNGKEGMAKAVDLIPDIIISDWMMPEMDGLELCKLLRHDERTSHIPIVMLTAKVDIESKLDGLKTGADEYLAKPFNTDELLIRMQNLINQREQLRLKYNKTIALSPSKVDVDNPDERFLIKILSIVEEHISDTDLTVEKLQNELGVSRMQLHRKLKALTGFSTSEFIRDIRLQRAADLLKANGIQVTEAAYQSGFNSLSYFTQCFKNKYGIAPSDYHKNQA</sequence>
<keyword evidence="10" id="KW-0238">DNA-binding</keyword>
<evidence type="ECO:0000256" key="14">
    <source>
        <dbReference type="SAM" id="Coils"/>
    </source>
</evidence>
<dbReference type="Proteomes" id="UP000642920">
    <property type="component" value="Unassembled WGS sequence"/>
</dbReference>
<dbReference type="InterPro" id="IPR001789">
    <property type="entry name" value="Sig_transdc_resp-reg_receiver"/>
</dbReference>
<evidence type="ECO:0000256" key="1">
    <source>
        <dbReference type="ARBA" id="ARBA00000085"/>
    </source>
</evidence>
<evidence type="ECO:0000256" key="15">
    <source>
        <dbReference type="SAM" id="SignalP"/>
    </source>
</evidence>
<keyword evidence="5" id="KW-0547">Nucleotide-binding</keyword>
<keyword evidence="9" id="KW-0805">Transcription regulation</keyword>
<feature type="domain" description="Response regulatory" evidence="18">
    <location>
        <begin position="734"/>
        <end position="849"/>
    </location>
</feature>
<feature type="repeat" description="TPR" evidence="13">
    <location>
        <begin position="162"/>
        <end position="195"/>
    </location>
</feature>
<evidence type="ECO:0000256" key="4">
    <source>
        <dbReference type="ARBA" id="ARBA00022679"/>
    </source>
</evidence>
<keyword evidence="20" id="KW-1185">Reference proteome</keyword>
<feature type="domain" description="Histidine kinase" evidence="17">
    <location>
        <begin position="481"/>
        <end position="695"/>
    </location>
</feature>
<dbReference type="InterPro" id="IPR004358">
    <property type="entry name" value="Sig_transdc_His_kin-like_C"/>
</dbReference>
<evidence type="ECO:0000256" key="12">
    <source>
        <dbReference type="PROSITE-ProRule" id="PRU00169"/>
    </source>
</evidence>
<dbReference type="InterPro" id="IPR003661">
    <property type="entry name" value="HisK_dim/P_dom"/>
</dbReference>
<keyword evidence="3 12" id="KW-0597">Phosphoprotein</keyword>
<dbReference type="EMBL" id="JAERQG010000003">
    <property type="protein sequence ID" value="MBL0766028.1"/>
    <property type="molecule type" value="Genomic_DNA"/>
</dbReference>
<keyword evidence="7" id="KW-0067">ATP-binding</keyword>
<keyword evidence="13" id="KW-0802">TPR repeat</keyword>
<proteinExistence type="predicted"/>
<dbReference type="InterPro" id="IPR003594">
    <property type="entry name" value="HATPase_dom"/>
</dbReference>
<feature type="repeat" description="TPR" evidence="13">
    <location>
        <begin position="122"/>
        <end position="155"/>
    </location>
</feature>
<evidence type="ECO:0000256" key="10">
    <source>
        <dbReference type="ARBA" id="ARBA00023125"/>
    </source>
</evidence>
<evidence type="ECO:0000259" key="18">
    <source>
        <dbReference type="PROSITE" id="PS50110"/>
    </source>
</evidence>
<evidence type="ECO:0000256" key="5">
    <source>
        <dbReference type="ARBA" id="ARBA00022741"/>
    </source>
</evidence>
<feature type="signal peptide" evidence="15">
    <location>
        <begin position="1"/>
        <end position="21"/>
    </location>
</feature>
<dbReference type="RefSeq" id="WP_201921780.1">
    <property type="nucleotide sequence ID" value="NZ_JAERQG010000003.1"/>
</dbReference>
<dbReference type="FunFam" id="1.10.287.130:FF:000045">
    <property type="entry name" value="Two-component system sensor histidine kinase/response regulator"/>
    <property type="match status" value="1"/>
</dbReference>
<feature type="coiled-coil region" evidence="14">
    <location>
        <begin position="402"/>
        <end position="438"/>
    </location>
</feature>
<dbReference type="Gene3D" id="1.10.287.130">
    <property type="match status" value="1"/>
</dbReference>
<dbReference type="Gene3D" id="1.10.10.60">
    <property type="entry name" value="Homeodomain-like"/>
    <property type="match status" value="2"/>
</dbReference>
<gene>
    <name evidence="19" type="ORF">JKP34_12250</name>
</gene>
<evidence type="ECO:0000256" key="8">
    <source>
        <dbReference type="ARBA" id="ARBA00023012"/>
    </source>
</evidence>
<dbReference type="Pfam" id="PF00072">
    <property type="entry name" value="Response_reg"/>
    <property type="match status" value="1"/>
</dbReference>
<dbReference type="InterPro" id="IPR019734">
    <property type="entry name" value="TPR_rpt"/>
</dbReference>
<dbReference type="InterPro" id="IPR009057">
    <property type="entry name" value="Homeodomain-like_sf"/>
</dbReference>
<dbReference type="Gene3D" id="3.30.565.10">
    <property type="entry name" value="Histidine kinase-like ATPase, C-terminal domain"/>
    <property type="match status" value="1"/>
</dbReference>
<dbReference type="PRINTS" id="PR00344">
    <property type="entry name" value="BCTRLSENSOR"/>
</dbReference>
<dbReference type="InterPro" id="IPR011990">
    <property type="entry name" value="TPR-like_helical_dom_sf"/>
</dbReference>
<dbReference type="CDD" id="cd17574">
    <property type="entry name" value="REC_OmpR"/>
    <property type="match status" value="1"/>
</dbReference>
<dbReference type="InterPro" id="IPR005467">
    <property type="entry name" value="His_kinase_dom"/>
</dbReference>
<evidence type="ECO:0000256" key="6">
    <source>
        <dbReference type="ARBA" id="ARBA00022777"/>
    </source>
</evidence>
<name>A0A937AGY9_9BACT</name>
<dbReference type="InterPro" id="IPR036890">
    <property type="entry name" value="HATPase_C_sf"/>
</dbReference>
<evidence type="ECO:0000256" key="13">
    <source>
        <dbReference type="PROSITE-ProRule" id="PRU00339"/>
    </source>
</evidence>
<keyword evidence="14" id="KW-0175">Coiled coil</keyword>
<feature type="domain" description="HTH araC/xylS-type" evidence="16">
    <location>
        <begin position="881"/>
        <end position="980"/>
    </location>
</feature>
<dbReference type="PROSITE" id="PS50109">
    <property type="entry name" value="HIS_KIN"/>
    <property type="match status" value="1"/>
</dbReference>
<dbReference type="InterPro" id="IPR036097">
    <property type="entry name" value="HisK_dim/P_sf"/>
</dbReference>
<dbReference type="CDD" id="cd00082">
    <property type="entry name" value="HisKA"/>
    <property type="match status" value="1"/>
</dbReference>
<feature type="repeat" description="TPR" evidence="13">
    <location>
        <begin position="82"/>
        <end position="115"/>
    </location>
</feature>
<keyword evidence="11" id="KW-0804">Transcription</keyword>
<dbReference type="PROSITE" id="PS50110">
    <property type="entry name" value="RESPONSE_REGULATORY"/>
    <property type="match status" value="1"/>
</dbReference>
<comment type="caution">
    <text evidence="19">The sequence shown here is derived from an EMBL/GenBank/DDBJ whole genome shotgun (WGS) entry which is preliminary data.</text>
</comment>
<reference evidence="19" key="1">
    <citation type="submission" date="2021-01" db="EMBL/GenBank/DDBJ databases">
        <title>Marivirga sp. nov., isolated from intertidal surface sediments.</title>
        <authorList>
            <person name="Zhang M."/>
        </authorList>
    </citation>
    <scope>NUCLEOTIDE SEQUENCE</scope>
    <source>
        <strain evidence="19">SM1354</strain>
    </source>
</reference>
<dbReference type="PANTHER" id="PTHR43547:SF2">
    <property type="entry name" value="HYBRID SIGNAL TRANSDUCTION HISTIDINE KINASE C"/>
    <property type="match status" value="1"/>
</dbReference>
<dbReference type="GO" id="GO:0000155">
    <property type="term" value="F:phosphorelay sensor kinase activity"/>
    <property type="evidence" value="ECO:0007669"/>
    <property type="project" value="InterPro"/>
</dbReference>
<dbReference type="CDD" id="cd00075">
    <property type="entry name" value="HATPase"/>
    <property type="match status" value="1"/>
</dbReference>
<dbReference type="Gene3D" id="3.40.50.2300">
    <property type="match status" value="1"/>
</dbReference>
<dbReference type="Pfam" id="PF12833">
    <property type="entry name" value="HTH_18"/>
    <property type="match status" value="1"/>
</dbReference>
<evidence type="ECO:0000256" key="11">
    <source>
        <dbReference type="ARBA" id="ARBA00023163"/>
    </source>
</evidence>
<dbReference type="FunFam" id="3.30.565.10:FF:000037">
    <property type="entry name" value="Hybrid sensor histidine kinase/response regulator"/>
    <property type="match status" value="1"/>
</dbReference>
<dbReference type="InterPro" id="IPR018062">
    <property type="entry name" value="HTH_AraC-typ_CS"/>
</dbReference>
<dbReference type="SUPFAM" id="SSF48452">
    <property type="entry name" value="TPR-like"/>
    <property type="match status" value="2"/>
</dbReference>
<dbReference type="AlphaFoldDB" id="A0A937AGY9"/>
<evidence type="ECO:0000256" key="7">
    <source>
        <dbReference type="ARBA" id="ARBA00022840"/>
    </source>
</evidence>
<dbReference type="SMART" id="SM00448">
    <property type="entry name" value="REC"/>
    <property type="match status" value="1"/>
</dbReference>
<dbReference type="PROSITE" id="PS01124">
    <property type="entry name" value="HTH_ARAC_FAMILY_2"/>
    <property type="match status" value="1"/>
</dbReference>
<dbReference type="Pfam" id="PF00512">
    <property type="entry name" value="HisKA"/>
    <property type="match status" value="1"/>
</dbReference>
<comment type="catalytic activity">
    <reaction evidence="1">
        <text>ATP + protein L-histidine = ADP + protein N-phospho-L-histidine.</text>
        <dbReference type="EC" id="2.7.13.3"/>
    </reaction>
</comment>
<dbReference type="SUPFAM" id="SSF55874">
    <property type="entry name" value="ATPase domain of HSP90 chaperone/DNA topoisomerase II/histidine kinase"/>
    <property type="match status" value="1"/>
</dbReference>
<dbReference type="Pfam" id="PF02518">
    <property type="entry name" value="HATPase_c"/>
    <property type="match status" value="1"/>
</dbReference>
<feature type="repeat" description="TPR" evidence="13">
    <location>
        <begin position="198"/>
        <end position="231"/>
    </location>
</feature>